<dbReference type="PANTHER" id="PTHR43022">
    <property type="entry name" value="PROTEIN SMF"/>
    <property type="match status" value="1"/>
</dbReference>
<protein>
    <submittedName>
        <fullName evidence="4">DNA-protecting protein DprA</fullName>
    </submittedName>
</protein>
<evidence type="ECO:0000313" key="4">
    <source>
        <dbReference type="EMBL" id="RXQ89814.1"/>
    </source>
</evidence>
<dbReference type="NCBIfam" id="TIGR00732">
    <property type="entry name" value="dprA"/>
    <property type="match status" value="1"/>
</dbReference>
<dbReference type="OrthoDB" id="9785707at2"/>
<dbReference type="AlphaFoldDB" id="A0A4V1MZU8"/>
<dbReference type="Gene3D" id="1.10.10.10">
    <property type="entry name" value="Winged helix-like DNA-binding domain superfamily/Winged helix DNA-binding domain"/>
    <property type="match status" value="1"/>
</dbReference>
<dbReference type="PANTHER" id="PTHR43022:SF1">
    <property type="entry name" value="PROTEIN SMF"/>
    <property type="match status" value="1"/>
</dbReference>
<sequence>METLYKVAFSFLNGLGSINARKVIAYTGGVDGFFRVKKQELLKVPGIGKHIIQKLDRDAALREAEAELKFINDNDIKVAFYLDENFPQRLLNCSDSPTTLYYKGEINFNASRILSVVGTRNATEYGKENCRKIIKALASHSEKTIIVSGLAYGIDICAHKAALKYKLPTVAVVGHGFHMMYPAQHRKYAEEIIHQGGLVSEFTSQSVIDPRHFVRRNRIIAGMADATLIVESAKKGGALITAEIANSYNRDVLAFPGRPGDVYSKGCNHLIKTNQAHLIESVADLEYILGWENDLSQKDAVQSKMFVELSPEEDFIVSLLRDEGKLGIDILSVKSNLPMSRVSSLLLKMEFEGLVRALPGKIYALTS</sequence>
<comment type="similarity">
    <text evidence="1">Belongs to the DprA/Smf family.</text>
</comment>
<evidence type="ECO:0000256" key="1">
    <source>
        <dbReference type="ARBA" id="ARBA00006525"/>
    </source>
</evidence>
<dbReference type="Pfam" id="PF17782">
    <property type="entry name" value="WHD_DprA"/>
    <property type="match status" value="1"/>
</dbReference>
<feature type="domain" description="DprA winged helix" evidence="3">
    <location>
        <begin position="308"/>
        <end position="361"/>
    </location>
</feature>
<dbReference type="EMBL" id="SAXA01000014">
    <property type="protein sequence ID" value="RXQ89814.1"/>
    <property type="molecule type" value="Genomic_DNA"/>
</dbReference>
<dbReference type="InterPro" id="IPR010994">
    <property type="entry name" value="RuvA_2-like"/>
</dbReference>
<dbReference type="InterPro" id="IPR041614">
    <property type="entry name" value="DprA_WH"/>
</dbReference>
<accession>A0A4V1MZU8</accession>
<dbReference type="SUPFAM" id="SSF102405">
    <property type="entry name" value="MCP/YpsA-like"/>
    <property type="match status" value="1"/>
</dbReference>
<evidence type="ECO:0000313" key="5">
    <source>
        <dbReference type="Proteomes" id="UP000289703"/>
    </source>
</evidence>
<dbReference type="RefSeq" id="WP_129255235.1">
    <property type="nucleotide sequence ID" value="NZ_SAXA01000014.1"/>
</dbReference>
<proteinExistence type="inferred from homology"/>
<keyword evidence="5" id="KW-1185">Reference proteome</keyword>
<comment type="caution">
    <text evidence="4">The sequence shown here is derived from an EMBL/GenBank/DDBJ whole genome shotgun (WGS) entry which is preliminary data.</text>
</comment>
<feature type="domain" description="Smf/DprA SLOG" evidence="2">
    <location>
        <begin position="78"/>
        <end position="285"/>
    </location>
</feature>
<name>A0A4V1MZU8_9BACT</name>
<dbReference type="InterPro" id="IPR057666">
    <property type="entry name" value="DrpA_SLOG"/>
</dbReference>
<dbReference type="GO" id="GO:0009294">
    <property type="term" value="P:DNA-mediated transformation"/>
    <property type="evidence" value="ECO:0007669"/>
    <property type="project" value="InterPro"/>
</dbReference>
<dbReference type="InterPro" id="IPR036388">
    <property type="entry name" value="WH-like_DNA-bd_sf"/>
</dbReference>
<dbReference type="Gene3D" id="3.40.50.450">
    <property type="match status" value="1"/>
</dbReference>
<dbReference type="Pfam" id="PF02481">
    <property type="entry name" value="DNA_processg_A"/>
    <property type="match status" value="1"/>
</dbReference>
<evidence type="ECO:0000259" key="3">
    <source>
        <dbReference type="Pfam" id="PF17782"/>
    </source>
</evidence>
<dbReference type="InterPro" id="IPR003488">
    <property type="entry name" value="DprA"/>
</dbReference>
<reference evidence="4 5" key="1">
    <citation type="submission" date="2019-01" db="EMBL/GenBank/DDBJ databases">
        <title>Ancylomarina salipaludis sp. nov., isolated from a salt marsh.</title>
        <authorList>
            <person name="Yoon J.-H."/>
        </authorList>
    </citation>
    <scope>NUCLEOTIDE SEQUENCE [LARGE SCALE GENOMIC DNA]</scope>
    <source>
        <strain evidence="4 5">SHSM-M15</strain>
    </source>
</reference>
<dbReference type="SUPFAM" id="SSF47781">
    <property type="entry name" value="RuvA domain 2-like"/>
    <property type="match status" value="1"/>
</dbReference>
<gene>
    <name evidence="4" type="primary">dprA</name>
    <name evidence="4" type="ORF">EO244_13605</name>
</gene>
<organism evidence="4 5">
    <name type="scientific">Ancylomarina salipaludis</name>
    <dbReference type="NCBI Taxonomy" id="2501299"/>
    <lineage>
        <taxon>Bacteria</taxon>
        <taxon>Pseudomonadati</taxon>
        <taxon>Bacteroidota</taxon>
        <taxon>Bacteroidia</taxon>
        <taxon>Marinilabiliales</taxon>
        <taxon>Marinifilaceae</taxon>
        <taxon>Ancylomarina</taxon>
    </lineage>
</organism>
<dbReference type="Proteomes" id="UP000289703">
    <property type="component" value="Unassembled WGS sequence"/>
</dbReference>
<evidence type="ECO:0000259" key="2">
    <source>
        <dbReference type="Pfam" id="PF02481"/>
    </source>
</evidence>